<dbReference type="InterPro" id="IPR001775">
    <property type="entry name" value="GspD/PilQ"/>
</dbReference>
<name>A0A8J3AQY2_9BURK</name>
<dbReference type="InterPro" id="IPR050810">
    <property type="entry name" value="Bact_Secretion_Sys_Channel"/>
</dbReference>
<dbReference type="Proteomes" id="UP000642180">
    <property type="component" value="Unassembled WGS sequence"/>
</dbReference>
<comment type="caution">
    <text evidence="5">The sequence shown here is derived from an EMBL/GenBank/DDBJ whole genome shotgun (WGS) entry which is preliminary data.</text>
</comment>
<dbReference type="PRINTS" id="PR00811">
    <property type="entry name" value="BCTERIALGSPD"/>
</dbReference>
<dbReference type="PANTHER" id="PTHR30332">
    <property type="entry name" value="PROBABLE GENERAL SECRETION PATHWAY PROTEIN D"/>
    <property type="match status" value="1"/>
</dbReference>
<dbReference type="InterPro" id="IPR032789">
    <property type="entry name" value="T2SS-T3SS_pil_N"/>
</dbReference>
<reference evidence="6" key="1">
    <citation type="journal article" date="2019" name="Int. J. Syst. Evol. Microbiol.">
        <title>The Global Catalogue of Microorganisms (GCM) 10K type strain sequencing project: providing services to taxonomists for standard genome sequencing and annotation.</title>
        <authorList>
            <consortium name="The Broad Institute Genomics Platform"/>
            <consortium name="The Broad Institute Genome Sequencing Center for Infectious Disease"/>
            <person name="Wu L."/>
            <person name="Ma J."/>
        </authorList>
    </citation>
    <scope>NUCLEOTIDE SEQUENCE [LARGE SCALE GENOMIC DNA]</scope>
    <source>
        <strain evidence="6">CCM 2767</strain>
    </source>
</reference>
<dbReference type="PANTHER" id="PTHR30332:SF17">
    <property type="entry name" value="TYPE IV PILIATION SYSTEM PROTEIN DR_0774-RELATED"/>
    <property type="match status" value="1"/>
</dbReference>
<feature type="domain" description="Pilus formation protein N-terminal" evidence="4">
    <location>
        <begin position="29"/>
        <end position="96"/>
    </location>
</feature>
<sequence length="428" mass="45969">MFNRLITLCTLCFLAGSAQAQEVLAPHNTEIVMFVGEVKILPTGKINRIAVGNGKMFTTSVLSNNELLLIGEAAGDSSLVIWSDKNQKSVYTVRVSPRDAGNAFKSVTSLLQDMPNVVVSMVGSNVVISGTASKENLTRIATIVKMYPQATSVVREEEVSMKRMVYMKVQIIEMKKSLIENIGLQWPGSAAGPMLGFSGNFGSSRPTVGGALEDILPVPGKGGLTTYLGISSLIQTTLNLAKNNGDAFTLAEPELSARSGGEAKFLAGGQIPLPATSALGAGSVEFKDYGIRLTIEPNADEYGNIMAKISTEVSSVDPSVSVQQIPGFLTRQSQSEINVKNGQTIVMSGLVNTEMSNDATKVPGISRIPVLGRLFRSDSFRNGRTDLVVLVTPTIFDPTSTLNRERIEKGMDIRESFERKLNNQDIVD</sequence>
<dbReference type="GO" id="GO:0009306">
    <property type="term" value="P:protein secretion"/>
    <property type="evidence" value="ECO:0007669"/>
    <property type="project" value="InterPro"/>
</dbReference>
<protein>
    <submittedName>
        <fullName evidence="5">Secretory apparatus</fullName>
    </submittedName>
</protein>
<organism evidence="5 6">
    <name type="scientific">Oxalicibacterium faecigallinarum</name>
    <dbReference type="NCBI Taxonomy" id="573741"/>
    <lineage>
        <taxon>Bacteria</taxon>
        <taxon>Pseudomonadati</taxon>
        <taxon>Pseudomonadota</taxon>
        <taxon>Betaproteobacteria</taxon>
        <taxon>Burkholderiales</taxon>
        <taxon>Oxalobacteraceae</taxon>
        <taxon>Oxalicibacterium</taxon>
    </lineage>
</organism>
<comment type="similarity">
    <text evidence="1">Belongs to the bacterial secretin family.</text>
</comment>
<proteinExistence type="inferred from homology"/>
<dbReference type="Pfam" id="PF13629">
    <property type="entry name" value="T2SS-T3SS_pil_N"/>
    <property type="match status" value="1"/>
</dbReference>
<evidence type="ECO:0000313" key="6">
    <source>
        <dbReference type="Proteomes" id="UP000642180"/>
    </source>
</evidence>
<evidence type="ECO:0000256" key="1">
    <source>
        <dbReference type="RuleBase" id="RU004003"/>
    </source>
</evidence>
<evidence type="ECO:0000256" key="2">
    <source>
        <dbReference type="SAM" id="SignalP"/>
    </source>
</evidence>
<feature type="signal peptide" evidence="2">
    <location>
        <begin position="1"/>
        <end position="20"/>
    </location>
</feature>
<gene>
    <name evidence="5" type="ORF">GCM10008066_14350</name>
</gene>
<dbReference type="AlphaFoldDB" id="A0A8J3AQY2"/>
<accession>A0A8J3AQY2</accession>
<dbReference type="RefSeq" id="WP_188380560.1">
    <property type="nucleotide sequence ID" value="NZ_BMDI01000001.1"/>
</dbReference>
<evidence type="ECO:0000259" key="3">
    <source>
        <dbReference type="Pfam" id="PF00263"/>
    </source>
</evidence>
<dbReference type="InterPro" id="IPR004846">
    <property type="entry name" value="T2SS/T3SS_dom"/>
</dbReference>
<feature type="chain" id="PRO_5035310167" evidence="2">
    <location>
        <begin position="21"/>
        <end position="428"/>
    </location>
</feature>
<keyword evidence="2" id="KW-0732">Signal</keyword>
<evidence type="ECO:0000259" key="4">
    <source>
        <dbReference type="Pfam" id="PF13629"/>
    </source>
</evidence>
<feature type="domain" description="Type II/III secretion system secretin-like" evidence="3">
    <location>
        <begin position="242"/>
        <end position="396"/>
    </location>
</feature>
<dbReference type="EMBL" id="BMDI01000001">
    <property type="protein sequence ID" value="GGI18505.1"/>
    <property type="molecule type" value="Genomic_DNA"/>
</dbReference>
<dbReference type="Pfam" id="PF00263">
    <property type="entry name" value="Secretin"/>
    <property type="match status" value="1"/>
</dbReference>
<dbReference type="GO" id="GO:0015627">
    <property type="term" value="C:type II protein secretion system complex"/>
    <property type="evidence" value="ECO:0007669"/>
    <property type="project" value="TreeGrafter"/>
</dbReference>
<keyword evidence="6" id="KW-1185">Reference proteome</keyword>
<evidence type="ECO:0000313" key="5">
    <source>
        <dbReference type="EMBL" id="GGI18505.1"/>
    </source>
</evidence>